<dbReference type="OrthoDB" id="194358at2759"/>
<protein>
    <submittedName>
        <fullName evidence="2">INVS protein</fullName>
    </submittedName>
</protein>
<evidence type="ECO:0000313" key="2">
    <source>
        <dbReference type="EMBL" id="CAE7493315.1"/>
    </source>
</evidence>
<feature type="region of interest" description="Disordered" evidence="1">
    <location>
        <begin position="1"/>
        <end position="21"/>
    </location>
</feature>
<reference evidence="2" key="1">
    <citation type="submission" date="2021-02" db="EMBL/GenBank/DDBJ databases">
        <authorList>
            <person name="Dougan E. K."/>
            <person name="Rhodes N."/>
            <person name="Thang M."/>
            <person name="Chan C."/>
        </authorList>
    </citation>
    <scope>NUCLEOTIDE SEQUENCE</scope>
</reference>
<comment type="caution">
    <text evidence="2">The sequence shown here is derived from an EMBL/GenBank/DDBJ whole genome shotgun (WGS) entry which is preliminary data.</text>
</comment>
<proteinExistence type="predicted"/>
<accession>A0A812SRL6</accession>
<gene>
    <name evidence="2" type="primary">INVS</name>
    <name evidence="2" type="ORF">SNEC2469_LOCUS14027</name>
</gene>
<name>A0A812SRL6_9DINO</name>
<feature type="compositionally biased region" description="Basic and acidic residues" evidence="1">
    <location>
        <begin position="7"/>
        <end position="17"/>
    </location>
</feature>
<evidence type="ECO:0000313" key="3">
    <source>
        <dbReference type="Proteomes" id="UP000601435"/>
    </source>
</evidence>
<dbReference type="AlphaFoldDB" id="A0A812SRL6"/>
<sequence length="172" mass="18540">MPSEESPELRRNEKDSRVLGGTISEPMQRRFRVSSLTPPTDFGISFTAAMASIFDAAAAGDIGAMNGFLDADDVDIDAKEPSGSHAMFTGTRRSTSGPLISRPRRMAAATECVSASAPDVSIAMVAEIGMQYFKKKEAEYLPPEEEHLAPAMFSFILASLVACMLPVMTVTW</sequence>
<keyword evidence="3" id="KW-1185">Reference proteome</keyword>
<dbReference type="EMBL" id="CAJNJA010022447">
    <property type="protein sequence ID" value="CAE7493315.1"/>
    <property type="molecule type" value="Genomic_DNA"/>
</dbReference>
<evidence type="ECO:0000256" key="1">
    <source>
        <dbReference type="SAM" id="MobiDB-lite"/>
    </source>
</evidence>
<organism evidence="2 3">
    <name type="scientific">Symbiodinium necroappetens</name>
    <dbReference type="NCBI Taxonomy" id="1628268"/>
    <lineage>
        <taxon>Eukaryota</taxon>
        <taxon>Sar</taxon>
        <taxon>Alveolata</taxon>
        <taxon>Dinophyceae</taxon>
        <taxon>Suessiales</taxon>
        <taxon>Symbiodiniaceae</taxon>
        <taxon>Symbiodinium</taxon>
    </lineage>
</organism>
<dbReference type="Proteomes" id="UP000601435">
    <property type="component" value="Unassembled WGS sequence"/>
</dbReference>